<protein>
    <recommendedName>
        <fullName evidence="10">FAM69 N-terminal domain-containing protein</fullName>
    </recommendedName>
</protein>
<evidence type="ECO:0000259" key="10">
    <source>
        <dbReference type="SMART" id="SM01299"/>
    </source>
</evidence>
<proteinExistence type="inferred from homology"/>
<dbReference type="Proteomes" id="UP000749559">
    <property type="component" value="Unassembled WGS sequence"/>
</dbReference>
<evidence type="ECO:0000313" key="11">
    <source>
        <dbReference type="EMBL" id="CAH1796849.1"/>
    </source>
</evidence>
<organism evidence="11 12">
    <name type="scientific">Owenia fusiformis</name>
    <name type="common">Polychaete worm</name>
    <dbReference type="NCBI Taxonomy" id="6347"/>
    <lineage>
        <taxon>Eukaryota</taxon>
        <taxon>Metazoa</taxon>
        <taxon>Spiralia</taxon>
        <taxon>Lophotrochozoa</taxon>
        <taxon>Annelida</taxon>
        <taxon>Polychaeta</taxon>
        <taxon>Sedentaria</taxon>
        <taxon>Canalipalpata</taxon>
        <taxon>Sabellida</taxon>
        <taxon>Oweniida</taxon>
        <taxon>Oweniidae</taxon>
        <taxon>Owenia</taxon>
    </lineage>
</organism>
<evidence type="ECO:0000313" key="12">
    <source>
        <dbReference type="Proteomes" id="UP000749559"/>
    </source>
</evidence>
<dbReference type="AlphaFoldDB" id="A0A8S4PSN4"/>
<evidence type="ECO:0000256" key="7">
    <source>
        <dbReference type="ARBA" id="ARBA00023136"/>
    </source>
</evidence>
<dbReference type="SMART" id="SM01299">
    <property type="entry name" value="PIP49_N"/>
    <property type="match status" value="1"/>
</dbReference>
<evidence type="ECO:0000256" key="3">
    <source>
        <dbReference type="ARBA" id="ARBA00022692"/>
    </source>
</evidence>
<feature type="domain" description="FAM69 N-terminal" evidence="10">
    <location>
        <begin position="7"/>
        <end position="160"/>
    </location>
</feature>
<dbReference type="InterPro" id="IPR029244">
    <property type="entry name" value="FAM69_N"/>
</dbReference>
<keyword evidence="7 9" id="KW-0472">Membrane</keyword>
<dbReference type="Gene3D" id="1.10.510.10">
    <property type="entry name" value="Transferase(Phosphotransferase) domain 1"/>
    <property type="match status" value="1"/>
</dbReference>
<keyword evidence="12" id="KW-1185">Reference proteome</keyword>
<evidence type="ECO:0000256" key="8">
    <source>
        <dbReference type="ARBA" id="ARBA00023157"/>
    </source>
</evidence>
<dbReference type="InterPro" id="IPR022049">
    <property type="entry name" value="FAM69_kinase_dom"/>
</dbReference>
<reference evidence="11" key="1">
    <citation type="submission" date="2022-03" db="EMBL/GenBank/DDBJ databases">
        <authorList>
            <person name="Martin C."/>
        </authorList>
    </citation>
    <scope>NUCLEOTIDE SEQUENCE</scope>
</reference>
<dbReference type="Pfam" id="PF12260">
    <property type="entry name" value="PIP49_C"/>
    <property type="match status" value="1"/>
</dbReference>
<comment type="subcellular location">
    <subcellularLocation>
        <location evidence="1">Endoplasmic reticulum membrane</location>
        <topology evidence="1">Single-pass type II membrane protein</topology>
    </subcellularLocation>
</comment>
<comment type="caution">
    <text evidence="11">The sequence shown here is derived from an EMBL/GenBank/DDBJ whole genome shotgun (WGS) entry which is preliminary data.</text>
</comment>
<evidence type="ECO:0000256" key="5">
    <source>
        <dbReference type="ARBA" id="ARBA00022968"/>
    </source>
</evidence>
<comment type="similarity">
    <text evidence="2">Belongs to the DIPK family.</text>
</comment>
<dbReference type="GO" id="GO:0005789">
    <property type="term" value="C:endoplasmic reticulum membrane"/>
    <property type="evidence" value="ECO:0007669"/>
    <property type="project" value="UniProtKB-SubCell"/>
</dbReference>
<name>A0A8S4PSN4_OWEFU</name>
<sequence>MRRIRFMRRSCGRRKVIYYIILIAVAALIAFAMYTYRENSCDDRESRNIITSLCQLYSQGKVAGNLCEDMCTASILTYKKCTNYRGGKHILISDWKGKTVILKTKEAYIDKYFPIGYEGIDGETNIPSIVEFTDMINTSMTSVLGLNMLKQDIIGRLWQMKFDDFIGDKDKLHSAMTSIWSLAQQDEYIMMQYFQNSSHIPEIYGTCGHIYAMEYAPPGDLLDPRLLNNFLDGSQWKLRAKIALDILQLLGAMNNELSHPLHLCDIKGENFGFTETGLIKAIDVDMAFPDPKMKTEMLNPHTKCSKHSDCDWFDCKGWCNIEQSKCTDKRINNNLQAVCEKIFSTRYENVFNGLLQSPPESVAVQLNTAIKKCANPTGETSPGLRFEAPQETFNEIKDLLLKSLSS</sequence>
<dbReference type="InterPro" id="IPR011009">
    <property type="entry name" value="Kinase-like_dom_sf"/>
</dbReference>
<keyword evidence="6 9" id="KW-1133">Transmembrane helix</keyword>
<dbReference type="SUPFAM" id="SSF56112">
    <property type="entry name" value="Protein kinase-like (PK-like)"/>
    <property type="match status" value="1"/>
</dbReference>
<dbReference type="EMBL" id="CAIIXF020000010">
    <property type="protein sequence ID" value="CAH1796849.1"/>
    <property type="molecule type" value="Genomic_DNA"/>
</dbReference>
<keyword evidence="3 9" id="KW-0812">Transmembrane</keyword>
<dbReference type="OrthoDB" id="8543887at2759"/>
<evidence type="ECO:0000256" key="6">
    <source>
        <dbReference type="ARBA" id="ARBA00022989"/>
    </source>
</evidence>
<dbReference type="PANTHER" id="PTHR21093:SF2">
    <property type="entry name" value="DIVERGENT PROTEIN KINASE DOMAIN 1C"/>
    <property type="match status" value="1"/>
</dbReference>
<keyword evidence="4" id="KW-0256">Endoplasmic reticulum</keyword>
<dbReference type="PANTHER" id="PTHR21093">
    <property type="entry name" value="DIVERGENT PROTEIN KINASE DOMAIN 1C-RELATED"/>
    <property type="match status" value="1"/>
</dbReference>
<keyword evidence="5" id="KW-0735">Signal-anchor</keyword>
<keyword evidence="8" id="KW-1015">Disulfide bond</keyword>
<evidence type="ECO:0000256" key="2">
    <source>
        <dbReference type="ARBA" id="ARBA00006338"/>
    </source>
</evidence>
<dbReference type="Pfam" id="PF14875">
    <property type="entry name" value="PIP49_N"/>
    <property type="match status" value="1"/>
</dbReference>
<evidence type="ECO:0000256" key="1">
    <source>
        <dbReference type="ARBA" id="ARBA00004648"/>
    </source>
</evidence>
<gene>
    <name evidence="11" type="ORF">OFUS_LOCUS21215</name>
</gene>
<accession>A0A8S4PSN4</accession>
<evidence type="ECO:0000256" key="9">
    <source>
        <dbReference type="SAM" id="Phobius"/>
    </source>
</evidence>
<feature type="transmembrane region" description="Helical" evidence="9">
    <location>
        <begin position="16"/>
        <end position="36"/>
    </location>
</feature>
<evidence type="ECO:0000256" key="4">
    <source>
        <dbReference type="ARBA" id="ARBA00022824"/>
    </source>
</evidence>